<dbReference type="SUPFAM" id="SSF56399">
    <property type="entry name" value="ADP-ribosylation"/>
    <property type="match status" value="1"/>
</dbReference>
<feature type="repeat" description="TPR" evidence="3">
    <location>
        <begin position="424"/>
        <end position="457"/>
    </location>
</feature>
<dbReference type="SUPFAM" id="SSF48452">
    <property type="entry name" value="TPR-like"/>
    <property type="match status" value="1"/>
</dbReference>
<keyword evidence="2 3" id="KW-0802">TPR repeat</keyword>
<dbReference type="SMART" id="SM00028">
    <property type="entry name" value="TPR"/>
    <property type="match status" value="5"/>
</dbReference>
<reference evidence="4" key="1">
    <citation type="submission" date="2021-02" db="EMBL/GenBank/DDBJ databases">
        <authorList>
            <person name="Nowell W R."/>
        </authorList>
    </citation>
    <scope>NUCLEOTIDE SEQUENCE</scope>
</reference>
<dbReference type="EMBL" id="CAJNOM010000045">
    <property type="protein sequence ID" value="CAF0906800.1"/>
    <property type="molecule type" value="Genomic_DNA"/>
</dbReference>
<dbReference type="InterPro" id="IPR011990">
    <property type="entry name" value="TPR-like_helical_dom_sf"/>
</dbReference>
<dbReference type="PANTHER" id="PTHR45641:SF19">
    <property type="entry name" value="NEPHROCYSTIN-3"/>
    <property type="match status" value="1"/>
</dbReference>
<name>A0A813R312_9BILA</name>
<dbReference type="InterPro" id="IPR019734">
    <property type="entry name" value="TPR_rpt"/>
</dbReference>
<dbReference type="Gene3D" id="3.90.176.10">
    <property type="entry name" value="Toxin ADP-ribosyltransferase, Chain A, domain 1"/>
    <property type="match status" value="1"/>
</dbReference>
<dbReference type="EMBL" id="CAJNOI010000009">
    <property type="protein sequence ID" value="CAF0775832.1"/>
    <property type="molecule type" value="Genomic_DNA"/>
</dbReference>
<evidence type="ECO:0000313" key="6">
    <source>
        <dbReference type="Proteomes" id="UP000663832"/>
    </source>
</evidence>
<accession>A0A813R312</accession>
<dbReference type="OrthoDB" id="2143247at2759"/>
<keyword evidence="1" id="KW-0677">Repeat</keyword>
<sequence length="644" mass="77124">MGASHKKHVDDDSNLEIYSIIWLIPPCYNSEDVYKIQQRLRISINYLKIFEDNIQCEEYIRSVSSEDRLILIVNDQFARQLVPRIEQLRQVHSIYIHYLDKNINQQWFEQFSKIKSLSDKLDIVVTRIQSDHKIDDTFPLIIYNPHEFNSHFIFSQLLFDCLIHMNSNNKNEFISLCKNKYKDNENELNIIDEFEQNYSVNQALLWYTRKSFIYRILNKALRIHNIDLLFMLRFFIQDIYYQIEQYKCLHPIRVYRSHLMSYDELQLFQNSIGQFISINAFLSTRLDYGLELFYLYESNDFERVLFEIDADPRLNDIKFSRNIKFHSYFQENDEIIFLLGTIFQLDNIYLNDDGIWIIRLKLCSQNNSQLKSIFHILTNEYDYHQKTNLFSFGQLLLKQTHLDDAEKYYLRLLNEFSDQSENIIQCYNILGNLTKNKGDYELSIQWFKKAIQISTIENQNLIENYNIIGDLYIKIDDPKRAIEYYNRTLILLIKIFNEDHPELVVCLNNIAIAYKNEKKYHKALEYHEKALTILEKHPLIHQSDIAILHNYIGIIQRHLGYFNLALEHYQYALEICKYSFSSSYIDIAKTLKNMGIVYEDKNELEQSLLCLKKAATIYQDILSPIHPDMIEIEEKIQYILVQLK</sequence>
<evidence type="ECO:0000256" key="2">
    <source>
        <dbReference type="ARBA" id="ARBA00022803"/>
    </source>
</evidence>
<protein>
    <submittedName>
        <fullName evidence="4">Uncharacterized protein</fullName>
    </submittedName>
</protein>
<evidence type="ECO:0000256" key="3">
    <source>
        <dbReference type="PROSITE-ProRule" id="PRU00339"/>
    </source>
</evidence>
<dbReference type="Gene3D" id="1.25.40.10">
    <property type="entry name" value="Tetratricopeptide repeat domain"/>
    <property type="match status" value="2"/>
</dbReference>
<evidence type="ECO:0000313" key="4">
    <source>
        <dbReference type="EMBL" id="CAF0775832.1"/>
    </source>
</evidence>
<organism evidence="4 7">
    <name type="scientific">Adineta steineri</name>
    <dbReference type="NCBI Taxonomy" id="433720"/>
    <lineage>
        <taxon>Eukaryota</taxon>
        <taxon>Metazoa</taxon>
        <taxon>Spiralia</taxon>
        <taxon>Gnathifera</taxon>
        <taxon>Rotifera</taxon>
        <taxon>Eurotatoria</taxon>
        <taxon>Bdelloidea</taxon>
        <taxon>Adinetida</taxon>
        <taxon>Adinetidae</taxon>
        <taxon>Adineta</taxon>
    </lineage>
</organism>
<dbReference type="Pfam" id="PF13181">
    <property type="entry name" value="TPR_8"/>
    <property type="match status" value="1"/>
</dbReference>
<evidence type="ECO:0000313" key="7">
    <source>
        <dbReference type="Proteomes" id="UP000663877"/>
    </source>
</evidence>
<evidence type="ECO:0000313" key="5">
    <source>
        <dbReference type="EMBL" id="CAF0906800.1"/>
    </source>
</evidence>
<dbReference type="Pfam" id="PF13424">
    <property type="entry name" value="TPR_12"/>
    <property type="match status" value="2"/>
</dbReference>
<keyword evidence="6" id="KW-1185">Reference proteome</keyword>
<comment type="caution">
    <text evidence="4">The sequence shown here is derived from an EMBL/GenBank/DDBJ whole genome shotgun (WGS) entry which is preliminary data.</text>
</comment>
<dbReference type="Proteomes" id="UP000663832">
    <property type="component" value="Unassembled WGS sequence"/>
</dbReference>
<dbReference type="AlphaFoldDB" id="A0A813R312"/>
<dbReference type="PROSITE" id="PS50005">
    <property type="entry name" value="TPR"/>
    <property type="match status" value="2"/>
</dbReference>
<feature type="repeat" description="TPR" evidence="3">
    <location>
        <begin position="504"/>
        <end position="537"/>
    </location>
</feature>
<dbReference type="PANTHER" id="PTHR45641">
    <property type="entry name" value="TETRATRICOPEPTIDE REPEAT PROTEIN (AFU_ORTHOLOGUE AFUA_6G03870)"/>
    <property type="match status" value="1"/>
</dbReference>
<proteinExistence type="predicted"/>
<evidence type="ECO:0000256" key="1">
    <source>
        <dbReference type="ARBA" id="ARBA00022737"/>
    </source>
</evidence>
<gene>
    <name evidence="4" type="ORF">BJG266_LOCUS3836</name>
    <name evidence="5" type="ORF">QVE165_LOCUS9781</name>
</gene>
<dbReference type="Proteomes" id="UP000663877">
    <property type="component" value="Unassembled WGS sequence"/>
</dbReference>